<evidence type="ECO:0000313" key="2">
    <source>
        <dbReference type="EMBL" id="GLT20462.1"/>
    </source>
</evidence>
<name>A0ABQ6F5D2_9VIBR</name>
<dbReference type="EMBL" id="BSPW01000123">
    <property type="protein sequence ID" value="GLT20462.1"/>
    <property type="molecule type" value="Genomic_DNA"/>
</dbReference>
<dbReference type="Gene3D" id="1.10.340.50">
    <property type="match status" value="1"/>
</dbReference>
<gene>
    <name evidence="2" type="ORF">GCM10007938_42470</name>
</gene>
<reference evidence="3" key="1">
    <citation type="journal article" date="2019" name="Int. J. Syst. Evol. Microbiol.">
        <title>The Global Catalogue of Microorganisms (GCM) 10K type strain sequencing project: providing services to taxonomists for standard genome sequencing and annotation.</title>
        <authorList>
            <consortium name="The Broad Institute Genomics Platform"/>
            <consortium name="The Broad Institute Genome Sequencing Center for Infectious Disease"/>
            <person name="Wu L."/>
            <person name="Ma J."/>
        </authorList>
    </citation>
    <scope>NUCLEOTIDE SEQUENCE [LARGE SCALE GENOMIC DNA]</scope>
    <source>
        <strain evidence="3">NBRC 108723</strain>
    </source>
</reference>
<organism evidence="2 3">
    <name type="scientific">Vibrio zhanjiangensis</name>
    <dbReference type="NCBI Taxonomy" id="1046128"/>
    <lineage>
        <taxon>Bacteria</taxon>
        <taxon>Pseudomonadati</taxon>
        <taxon>Pseudomonadota</taxon>
        <taxon>Gammaproteobacteria</taxon>
        <taxon>Vibrionales</taxon>
        <taxon>Vibrionaceae</taxon>
        <taxon>Vibrio</taxon>
    </lineage>
</organism>
<keyword evidence="3" id="KW-1185">Reference proteome</keyword>
<dbReference type="InterPro" id="IPR014820">
    <property type="entry name" value="PriCT_1"/>
</dbReference>
<dbReference type="RefSeq" id="WP_284194290.1">
    <property type="nucleotide sequence ID" value="NZ_BSPW01000123.1"/>
</dbReference>
<evidence type="ECO:0000259" key="1">
    <source>
        <dbReference type="Pfam" id="PF08708"/>
    </source>
</evidence>
<evidence type="ECO:0000313" key="3">
    <source>
        <dbReference type="Proteomes" id="UP001157138"/>
    </source>
</evidence>
<accession>A0ABQ6F5D2</accession>
<proteinExistence type="predicted"/>
<dbReference type="Pfam" id="PF08708">
    <property type="entry name" value="PriCT_1"/>
    <property type="match status" value="1"/>
</dbReference>
<comment type="caution">
    <text evidence="2">The sequence shown here is derived from an EMBL/GenBank/DDBJ whole genome shotgun (WGS) entry which is preliminary data.</text>
</comment>
<dbReference type="Proteomes" id="UP001157138">
    <property type="component" value="Unassembled WGS sequence"/>
</dbReference>
<dbReference type="InterPro" id="IPR004322">
    <property type="entry name" value="Plasmid_replicase_bac"/>
</dbReference>
<dbReference type="Pfam" id="PF03090">
    <property type="entry name" value="Replicase"/>
    <property type="match status" value="1"/>
</dbReference>
<protein>
    <recommendedName>
        <fullName evidence="1">Primase C-terminal 1 domain-containing protein</fullName>
    </recommendedName>
</protein>
<feature type="domain" description="Primase C-terminal 1" evidence="1">
    <location>
        <begin position="157"/>
        <end position="231"/>
    </location>
</feature>
<sequence length="296" mass="34586">MEELITIPRKERLTNAQRLIDEAPYYSRCSTNKTAANIKPRKIAMRYPYMGVNRNDMVSWLVFDIDHAHLAIPNPYVWQDANLPPPNLIVRNRRSNKAHLYYAIPPVCVSDKARAKPIQYMKAIYKAMATRLESDGQYSGPMAKTPFHPWWLKELADTSHSRHCTLFDHLRYFAYSIANKERDQGTYEPFKNRVHHYASAKNHFVEQGFDANLPESSIKTRVKSVARWTWDHYTGRSDCNRYVMQLSPTFPLSEKQSLAEATHQQRSKKTLQRIFIAIRQLLESKADISFSETAYW</sequence>